<organism evidence="1 2">
    <name type="scientific">Rhodococcus opacus (strain B4)</name>
    <dbReference type="NCBI Taxonomy" id="632772"/>
    <lineage>
        <taxon>Bacteria</taxon>
        <taxon>Bacillati</taxon>
        <taxon>Actinomycetota</taxon>
        <taxon>Actinomycetes</taxon>
        <taxon>Mycobacteriales</taxon>
        <taxon>Nocardiaceae</taxon>
        <taxon>Rhodococcus</taxon>
    </lineage>
</organism>
<dbReference type="GO" id="GO:0016874">
    <property type="term" value="F:ligase activity"/>
    <property type="evidence" value="ECO:0007669"/>
    <property type="project" value="UniProtKB-KW"/>
</dbReference>
<dbReference type="Proteomes" id="UP000002212">
    <property type="component" value="Chromosome"/>
</dbReference>
<dbReference type="AlphaFoldDB" id="C1BAY8"/>
<keyword evidence="1" id="KW-0436">Ligase</keyword>
<gene>
    <name evidence="1" type="ordered locus">ROP_45940</name>
</gene>
<dbReference type="SUPFAM" id="SSF56801">
    <property type="entry name" value="Acetyl-CoA synthetase-like"/>
    <property type="match status" value="1"/>
</dbReference>
<name>C1BAY8_RHOOB</name>
<evidence type="ECO:0000313" key="2">
    <source>
        <dbReference type="Proteomes" id="UP000002212"/>
    </source>
</evidence>
<protein>
    <submittedName>
        <fullName evidence="1">Putative fatty-acid--CoA ligase</fullName>
    </submittedName>
</protein>
<dbReference type="Gene3D" id="3.40.50.12780">
    <property type="entry name" value="N-terminal domain of ligase-like"/>
    <property type="match status" value="1"/>
</dbReference>
<reference evidence="1 2" key="1">
    <citation type="submission" date="2009-03" db="EMBL/GenBank/DDBJ databases">
        <title>Comparison of the complete genome sequences of Rhodococcus erythropolis PR4 and Rhodococcus opacus B4.</title>
        <authorList>
            <person name="Takarada H."/>
            <person name="Sekine M."/>
            <person name="Hosoyama A."/>
            <person name="Yamada R."/>
            <person name="Fujisawa T."/>
            <person name="Omata S."/>
            <person name="Shimizu A."/>
            <person name="Tsukatani N."/>
            <person name="Tanikawa S."/>
            <person name="Fujita N."/>
            <person name="Harayama S."/>
        </authorList>
    </citation>
    <scope>NUCLEOTIDE SEQUENCE [LARGE SCALE GENOMIC DNA]</scope>
    <source>
        <strain evidence="1 2">B4</strain>
    </source>
</reference>
<dbReference type="HOGENOM" id="CLU_2587417_0_0_11"/>
<sequence length="80" mass="8884">MVPAMMLFTSKRERFDTADLFSVRIIVVGAAPVPESMLRLYGARGIPVSHCWGPRRRPVRRFWAPIARSTSSGRAAPPAC</sequence>
<evidence type="ECO:0000313" key="1">
    <source>
        <dbReference type="EMBL" id="BAH52841.1"/>
    </source>
</evidence>
<accession>C1BAY8</accession>
<dbReference type="STRING" id="632772.ROP_45940"/>
<dbReference type="EMBL" id="AP011115">
    <property type="protein sequence ID" value="BAH52841.1"/>
    <property type="molecule type" value="Genomic_DNA"/>
</dbReference>
<dbReference type="KEGG" id="rop:ROP_45940"/>
<dbReference type="InterPro" id="IPR042099">
    <property type="entry name" value="ANL_N_sf"/>
</dbReference>
<proteinExistence type="predicted"/>